<proteinExistence type="predicted"/>
<dbReference type="AlphaFoldDB" id="A0AAD4EF33"/>
<protein>
    <submittedName>
        <fullName evidence="1">Uncharacterized protein</fullName>
    </submittedName>
</protein>
<comment type="caution">
    <text evidence="1">The sequence shown here is derived from an EMBL/GenBank/DDBJ whole genome shotgun (WGS) entry which is preliminary data.</text>
</comment>
<reference evidence="1" key="1">
    <citation type="journal article" date="2020" name="New Phytol.">
        <title>Comparative genomics reveals dynamic genome evolution in host specialist ectomycorrhizal fungi.</title>
        <authorList>
            <person name="Lofgren L.A."/>
            <person name="Nguyen N.H."/>
            <person name="Vilgalys R."/>
            <person name="Ruytinx J."/>
            <person name="Liao H.L."/>
            <person name="Branco S."/>
            <person name="Kuo A."/>
            <person name="LaButti K."/>
            <person name="Lipzen A."/>
            <person name="Andreopoulos W."/>
            <person name="Pangilinan J."/>
            <person name="Riley R."/>
            <person name="Hundley H."/>
            <person name="Na H."/>
            <person name="Barry K."/>
            <person name="Grigoriev I.V."/>
            <person name="Stajich J.E."/>
            <person name="Kennedy P.G."/>
        </authorList>
    </citation>
    <scope>NUCLEOTIDE SEQUENCE</scope>
    <source>
        <strain evidence="1">FC203</strain>
    </source>
</reference>
<name>A0AAD4EF33_9AGAM</name>
<dbReference type="EMBL" id="JABBWK010000008">
    <property type="protein sequence ID" value="KAG1904986.1"/>
    <property type="molecule type" value="Genomic_DNA"/>
</dbReference>
<evidence type="ECO:0000313" key="1">
    <source>
        <dbReference type="EMBL" id="KAG1904986.1"/>
    </source>
</evidence>
<dbReference type="Proteomes" id="UP001195769">
    <property type="component" value="Unassembled WGS sequence"/>
</dbReference>
<dbReference type="GeneID" id="64660618"/>
<gene>
    <name evidence="1" type="ORF">F5891DRAFT_1183647</name>
</gene>
<dbReference type="RefSeq" id="XP_041230561.1">
    <property type="nucleotide sequence ID" value="XM_041366320.1"/>
</dbReference>
<organism evidence="1 2">
    <name type="scientific">Suillus fuscotomentosus</name>
    <dbReference type="NCBI Taxonomy" id="1912939"/>
    <lineage>
        <taxon>Eukaryota</taxon>
        <taxon>Fungi</taxon>
        <taxon>Dikarya</taxon>
        <taxon>Basidiomycota</taxon>
        <taxon>Agaricomycotina</taxon>
        <taxon>Agaricomycetes</taxon>
        <taxon>Agaricomycetidae</taxon>
        <taxon>Boletales</taxon>
        <taxon>Suillineae</taxon>
        <taxon>Suillaceae</taxon>
        <taxon>Suillus</taxon>
    </lineage>
</organism>
<sequence length="333" mass="37675">MQHIFTGIRNSYLKISQNIVPGIQPNLKATLQAKFLPAHDVLLVIAPDTEQERTPLVQCMGWVKFMPNICMNPVQRQAVDAIKKKHSPEEHGADNLSLVNTDPALCVTDHWANSIQRAVWLRALCVDGNFTEAAYFTPDLAKLKYLCNVTSLLEVLLDKDKDTDSVHADNYDCVAQIHECVLCLSPRTTFNFIYEMQQYASSLAFNQVKEPNVHVDADIKSIIISTQTMEMDKLQEGIQVILHDFKQRCSALMDENIVLKHMPDHVKYAKTIAAGLRYHNYSHSKDMPDNIQKVLAKQFGNISMQIILLSATIPPHHLKLFIKPFGLKAKDIT</sequence>
<accession>A0AAD4EF33</accession>
<keyword evidence="2" id="KW-1185">Reference proteome</keyword>
<evidence type="ECO:0000313" key="2">
    <source>
        <dbReference type="Proteomes" id="UP001195769"/>
    </source>
</evidence>